<dbReference type="OrthoDB" id="272271at2759"/>
<gene>
    <name evidence="3" type="ORF">M422DRAFT_778557</name>
</gene>
<dbReference type="FunFam" id="3.60.130.10:FF:000011">
    <property type="entry name" value="Taurine catabolism dioxygenase TauD"/>
    <property type="match status" value="1"/>
</dbReference>
<proteinExistence type="predicted"/>
<dbReference type="GO" id="GO:0016491">
    <property type="term" value="F:oxidoreductase activity"/>
    <property type="evidence" value="ECO:0007669"/>
    <property type="project" value="UniProtKB-KW"/>
</dbReference>
<evidence type="ECO:0000259" key="2">
    <source>
        <dbReference type="Pfam" id="PF02668"/>
    </source>
</evidence>
<dbReference type="Proteomes" id="UP000054279">
    <property type="component" value="Unassembled WGS sequence"/>
</dbReference>
<feature type="domain" description="TauD/TfdA-like" evidence="2">
    <location>
        <begin position="107"/>
        <end position="357"/>
    </location>
</feature>
<dbReference type="AlphaFoldDB" id="A0A0C9VUF1"/>
<dbReference type="SUPFAM" id="SSF51197">
    <property type="entry name" value="Clavaminate synthase-like"/>
    <property type="match status" value="1"/>
</dbReference>
<dbReference type="Pfam" id="PF02668">
    <property type="entry name" value="TauD"/>
    <property type="match status" value="1"/>
</dbReference>
<protein>
    <recommendedName>
        <fullName evidence="2">TauD/TfdA-like domain-containing protein</fullName>
    </recommendedName>
</protein>
<keyword evidence="1" id="KW-0560">Oxidoreductase</keyword>
<evidence type="ECO:0000256" key="1">
    <source>
        <dbReference type="ARBA" id="ARBA00023002"/>
    </source>
</evidence>
<organism evidence="3 4">
    <name type="scientific">Sphaerobolus stellatus (strain SS14)</name>
    <dbReference type="NCBI Taxonomy" id="990650"/>
    <lineage>
        <taxon>Eukaryota</taxon>
        <taxon>Fungi</taxon>
        <taxon>Dikarya</taxon>
        <taxon>Basidiomycota</taxon>
        <taxon>Agaricomycotina</taxon>
        <taxon>Agaricomycetes</taxon>
        <taxon>Phallomycetidae</taxon>
        <taxon>Geastrales</taxon>
        <taxon>Sphaerobolaceae</taxon>
        <taxon>Sphaerobolus</taxon>
    </lineage>
</organism>
<dbReference type="Gene3D" id="3.60.130.10">
    <property type="entry name" value="Clavaminate synthase-like"/>
    <property type="match status" value="1"/>
</dbReference>
<keyword evidence="4" id="KW-1185">Reference proteome</keyword>
<name>A0A0C9VUF1_SPHS4</name>
<dbReference type="PANTHER" id="PTHR10696">
    <property type="entry name" value="GAMMA-BUTYROBETAINE HYDROXYLASE-RELATED"/>
    <property type="match status" value="1"/>
</dbReference>
<dbReference type="InterPro" id="IPR050411">
    <property type="entry name" value="AlphaKG_dependent_hydroxylases"/>
</dbReference>
<evidence type="ECO:0000313" key="3">
    <source>
        <dbReference type="EMBL" id="KIJ46332.1"/>
    </source>
</evidence>
<evidence type="ECO:0000313" key="4">
    <source>
        <dbReference type="Proteomes" id="UP000054279"/>
    </source>
</evidence>
<reference evidence="3 4" key="1">
    <citation type="submission" date="2014-06" db="EMBL/GenBank/DDBJ databases">
        <title>Evolutionary Origins and Diversification of the Mycorrhizal Mutualists.</title>
        <authorList>
            <consortium name="DOE Joint Genome Institute"/>
            <consortium name="Mycorrhizal Genomics Consortium"/>
            <person name="Kohler A."/>
            <person name="Kuo A."/>
            <person name="Nagy L.G."/>
            <person name="Floudas D."/>
            <person name="Copeland A."/>
            <person name="Barry K.W."/>
            <person name="Cichocki N."/>
            <person name="Veneault-Fourrey C."/>
            <person name="LaButti K."/>
            <person name="Lindquist E.A."/>
            <person name="Lipzen A."/>
            <person name="Lundell T."/>
            <person name="Morin E."/>
            <person name="Murat C."/>
            <person name="Riley R."/>
            <person name="Ohm R."/>
            <person name="Sun H."/>
            <person name="Tunlid A."/>
            <person name="Henrissat B."/>
            <person name="Grigoriev I.V."/>
            <person name="Hibbett D.S."/>
            <person name="Martin F."/>
        </authorList>
    </citation>
    <scope>NUCLEOTIDE SEQUENCE [LARGE SCALE GENOMIC DNA]</scope>
    <source>
        <strain evidence="3 4">SS14</strain>
    </source>
</reference>
<accession>A0A0C9VUF1</accession>
<dbReference type="HOGENOM" id="CLU_041041_0_0_1"/>
<dbReference type="EMBL" id="KN837108">
    <property type="protein sequence ID" value="KIJ46332.1"/>
    <property type="molecule type" value="Genomic_DNA"/>
</dbReference>
<dbReference type="InterPro" id="IPR003819">
    <property type="entry name" value="TauD/TfdA-like"/>
</dbReference>
<dbReference type="InterPro" id="IPR042098">
    <property type="entry name" value="TauD-like_sf"/>
</dbReference>
<sequence>MATETLTYVKQHNIQEYKHEKQPDISYHPDKDEWRQRTARRLGENPSLPLTPLPQGFPEQIESSLVWEGKDWKDESEWVYNLSIGQLEEIDAAVNHFHGLGLHLGHASQSTFPLPTLGPVLRSLSQELHSGRGFFVLRTLPVDSYSRSDIVLIYAGISSYVAPTRGRQDKEGGVLSHIKDLSTGQPAGSIGGPAYTTDKQVFHTDIGDVVSLFALETAKEGGISRISSSWRVYNELAKKRPDLIKTLAEPWPVDGFGADPPYTSRPLLYYLDQKLIIQYARRYFTGFLALPRSSNIPPITEAQAEALDTLHFLAEEFSLGLNFQKGDIQYINNLSIFHARDGFRDEGEKTRHLIRLWLRNEELAWQLPAELKSLWDRIYSVQPEDQTFTLEPVIRAAVRGKSV</sequence>
<dbReference type="PANTHER" id="PTHR10696:SF54">
    <property type="entry name" value="FAMILY OXIDOREDUCTASE, PUTATIVE (AFU_ORTHOLOGUE AFUA_4G13850)-RELATED"/>
    <property type="match status" value="1"/>
</dbReference>